<dbReference type="CDD" id="cd07377">
    <property type="entry name" value="WHTH_GntR"/>
    <property type="match status" value="1"/>
</dbReference>
<accession>A0ABS7MKG3</accession>
<dbReference type="InterPro" id="IPR036388">
    <property type="entry name" value="WH-like_DNA-bd_sf"/>
</dbReference>
<dbReference type="PANTHER" id="PTHR44846:SF1">
    <property type="entry name" value="MANNOSYL-D-GLYCERATE TRANSPORT_METABOLISM SYSTEM REPRESSOR MNGR-RELATED"/>
    <property type="match status" value="1"/>
</dbReference>
<proteinExistence type="predicted"/>
<dbReference type="PRINTS" id="PR00035">
    <property type="entry name" value="HTHGNTR"/>
</dbReference>
<dbReference type="SMART" id="SM00345">
    <property type="entry name" value="HTH_GNTR"/>
    <property type="match status" value="1"/>
</dbReference>
<dbReference type="EMBL" id="JAIMFO010000006">
    <property type="protein sequence ID" value="MBY4797865.1"/>
    <property type="molecule type" value="Genomic_DNA"/>
</dbReference>
<dbReference type="InterPro" id="IPR028978">
    <property type="entry name" value="Chorismate_lyase_/UTRA_dom_sf"/>
</dbReference>
<dbReference type="Gene3D" id="1.10.10.10">
    <property type="entry name" value="Winged helix-like DNA-binding domain superfamily/Winged helix DNA-binding domain"/>
    <property type="match status" value="1"/>
</dbReference>
<reference evidence="5 6" key="1">
    <citation type="submission" date="2021-08" db="EMBL/GenBank/DDBJ databases">
        <title>Collinsella faecalis sp. nov. isolated from swine faeces.</title>
        <authorList>
            <person name="Oh B.S."/>
            <person name="Lee J.H."/>
        </authorList>
    </citation>
    <scope>NUCLEOTIDE SEQUENCE [LARGE SCALE GENOMIC DNA]</scope>
    <source>
        <strain evidence="5 6">AGMB00827</strain>
    </source>
</reference>
<dbReference type="Pfam" id="PF00392">
    <property type="entry name" value="GntR"/>
    <property type="match status" value="1"/>
</dbReference>
<name>A0ABS7MKG3_9ACTN</name>
<dbReference type="SMART" id="SM00866">
    <property type="entry name" value="UTRA"/>
    <property type="match status" value="1"/>
</dbReference>
<dbReference type="RefSeq" id="WP_222199572.1">
    <property type="nucleotide sequence ID" value="NZ_JAIMFO010000006.1"/>
</dbReference>
<keyword evidence="1" id="KW-0805">Transcription regulation</keyword>
<dbReference type="InterPro" id="IPR050679">
    <property type="entry name" value="Bact_HTH_transcr_reg"/>
</dbReference>
<dbReference type="SUPFAM" id="SSF46785">
    <property type="entry name" value="Winged helix' DNA-binding domain"/>
    <property type="match status" value="1"/>
</dbReference>
<protein>
    <submittedName>
        <fullName evidence="5">GntR family transcriptional regulator</fullName>
    </submittedName>
</protein>
<sequence>MTLGSGSIPPKERAIEGIIWRIASNSLNAGDKLPGERILCEQLGVSRTALRGAIKQLSSQGLLESRHGSGTYVLPPKPTHIFQRSGSFTDIVSAAGRRAHSLVIQSECTVMDELVASKMEGEKGTPIFKLKRVRYADDQPISIELSHINLEYCPTIATHDFSRESLLAVIRKEHGLTFVHGDEQLSITTVTAEEAKLLQVEAGTPAFFEQCRNRTQDGIIVEYCRAIALADRFQYASDDTQAGSTSQKVEAWLKF</sequence>
<keyword evidence="3" id="KW-0804">Transcription</keyword>
<evidence type="ECO:0000256" key="1">
    <source>
        <dbReference type="ARBA" id="ARBA00023015"/>
    </source>
</evidence>
<dbReference type="Gene3D" id="3.40.1410.10">
    <property type="entry name" value="Chorismate lyase-like"/>
    <property type="match status" value="1"/>
</dbReference>
<evidence type="ECO:0000313" key="5">
    <source>
        <dbReference type="EMBL" id="MBY4797865.1"/>
    </source>
</evidence>
<evidence type="ECO:0000256" key="3">
    <source>
        <dbReference type="ARBA" id="ARBA00023163"/>
    </source>
</evidence>
<keyword evidence="2" id="KW-0238">DNA-binding</keyword>
<evidence type="ECO:0000256" key="2">
    <source>
        <dbReference type="ARBA" id="ARBA00023125"/>
    </source>
</evidence>
<evidence type="ECO:0000259" key="4">
    <source>
        <dbReference type="PROSITE" id="PS50949"/>
    </source>
</evidence>
<dbReference type="PANTHER" id="PTHR44846">
    <property type="entry name" value="MANNOSYL-D-GLYCERATE TRANSPORT/METABOLISM SYSTEM REPRESSOR MNGR-RELATED"/>
    <property type="match status" value="1"/>
</dbReference>
<keyword evidence="6" id="KW-1185">Reference proteome</keyword>
<dbReference type="Pfam" id="PF07702">
    <property type="entry name" value="UTRA"/>
    <property type="match status" value="1"/>
</dbReference>
<feature type="domain" description="HTH gntR-type" evidence="4">
    <location>
        <begin position="8"/>
        <end position="76"/>
    </location>
</feature>
<organism evidence="5 6">
    <name type="scientific">Collinsella ureilytica</name>
    <dbReference type="NCBI Taxonomy" id="2869515"/>
    <lineage>
        <taxon>Bacteria</taxon>
        <taxon>Bacillati</taxon>
        <taxon>Actinomycetota</taxon>
        <taxon>Coriobacteriia</taxon>
        <taxon>Coriobacteriales</taxon>
        <taxon>Coriobacteriaceae</taxon>
        <taxon>Collinsella</taxon>
    </lineage>
</organism>
<gene>
    <name evidence="5" type="ORF">K6V98_05810</name>
</gene>
<comment type="caution">
    <text evidence="5">The sequence shown here is derived from an EMBL/GenBank/DDBJ whole genome shotgun (WGS) entry which is preliminary data.</text>
</comment>
<dbReference type="InterPro" id="IPR036390">
    <property type="entry name" value="WH_DNA-bd_sf"/>
</dbReference>
<dbReference type="InterPro" id="IPR011663">
    <property type="entry name" value="UTRA"/>
</dbReference>
<dbReference type="PROSITE" id="PS50949">
    <property type="entry name" value="HTH_GNTR"/>
    <property type="match status" value="1"/>
</dbReference>
<dbReference type="Proteomes" id="UP000700908">
    <property type="component" value="Unassembled WGS sequence"/>
</dbReference>
<evidence type="ECO:0000313" key="6">
    <source>
        <dbReference type="Proteomes" id="UP000700908"/>
    </source>
</evidence>
<dbReference type="InterPro" id="IPR000524">
    <property type="entry name" value="Tscrpt_reg_HTH_GntR"/>
</dbReference>
<dbReference type="SUPFAM" id="SSF64288">
    <property type="entry name" value="Chorismate lyase-like"/>
    <property type="match status" value="1"/>
</dbReference>